<reference evidence="2" key="1">
    <citation type="submission" date="2022-11" db="EMBL/GenBank/DDBJ databases">
        <authorList>
            <person name="Petersen C."/>
        </authorList>
    </citation>
    <scope>NUCLEOTIDE SEQUENCE</scope>
    <source>
        <strain evidence="2">IBT 22155</strain>
    </source>
</reference>
<organism evidence="2 3">
    <name type="scientific">Penicillium bovifimosum</name>
    <dbReference type="NCBI Taxonomy" id="126998"/>
    <lineage>
        <taxon>Eukaryota</taxon>
        <taxon>Fungi</taxon>
        <taxon>Dikarya</taxon>
        <taxon>Ascomycota</taxon>
        <taxon>Pezizomycotina</taxon>
        <taxon>Eurotiomycetes</taxon>
        <taxon>Eurotiomycetidae</taxon>
        <taxon>Eurotiales</taxon>
        <taxon>Aspergillaceae</taxon>
        <taxon>Penicillium</taxon>
    </lineage>
</organism>
<feature type="region of interest" description="Disordered" evidence="1">
    <location>
        <begin position="148"/>
        <end position="175"/>
    </location>
</feature>
<proteinExistence type="predicted"/>
<keyword evidence="3" id="KW-1185">Reference proteome</keyword>
<accession>A0A9W9GP36</accession>
<evidence type="ECO:0000313" key="3">
    <source>
        <dbReference type="Proteomes" id="UP001149079"/>
    </source>
</evidence>
<gene>
    <name evidence="2" type="ORF">N7515_008857</name>
</gene>
<evidence type="ECO:0000313" key="2">
    <source>
        <dbReference type="EMBL" id="KAJ5125032.1"/>
    </source>
</evidence>
<dbReference type="RefSeq" id="XP_056519431.1">
    <property type="nucleotide sequence ID" value="XM_056669601.1"/>
</dbReference>
<evidence type="ECO:0000256" key="1">
    <source>
        <dbReference type="SAM" id="MobiDB-lite"/>
    </source>
</evidence>
<name>A0A9W9GP36_9EURO</name>
<comment type="caution">
    <text evidence="2">The sequence shown here is derived from an EMBL/GenBank/DDBJ whole genome shotgun (WGS) entry which is preliminary data.</text>
</comment>
<feature type="compositionally biased region" description="Basic and acidic residues" evidence="1">
    <location>
        <begin position="148"/>
        <end position="169"/>
    </location>
</feature>
<reference evidence="2" key="2">
    <citation type="journal article" date="2023" name="IMA Fungus">
        <title>Comparative genomic study of the Penicillium genus elucidates a diverse pangenome and 15 lateral gene transfer events.</title>
        <authorList>
            <person name="Petersen C."/>
            <person name="Sorensen T."/>
            <person name="Nielsen M.R."/>
            <person name="Sondergaard T.E."/>
            <person name="Sorensen J.L."/>
            <person name="Fitzpatrick D.A."/>
            <person name="Frisvad J.C."/>
            <person name="Nielsen K.L."/>
        </authorList>
    </citation>
    <scope>NUCLEOTIDE SEQUENCE</scope>
    <source>
        <strain evidence="2">IBT 22155</strain>
    </source>
</reference>
<dbReference type="AlphaFoldDB" id="A0A9W9GP36"/>
<dbReference type="GeneID" id="81408771"/>
<sequence length="175" mass="18539">MPGPISTQLSFLSLPAAARGWTEVGAVGLVSPIAPKLGGGKSLRNWLAVPMGHRSIGVADVGVAEVDVDVVSANDIAGDDDAGVNRVIGHEVVGGDDTVDNNQVTITMLPVTTSLAAMTRDDALGVNSLMKKVTKEVRFFSARTTGLEMKEKRRGRREEGNDGEKEKYNRIPPTT</sequence>
<dbReference type="Proteomes" id="UP001149079">
    <property type="component" value="Unassembled WGS sequence"/>
</dbReference>
<protein>
    <submittedName>
        <fullName evidence="2">Uncharacterized protein</fullName>
    </submittedName>
</protein>
<dbReference type="EMBL" id="JAPQKL010000006">
    <property type="protein sequence ID" value="KAJ5125032.1"/>
    <property type="molecule type" value="Genomic_DNA"/>
</dbReference>